<gene>
    <name evidence="7" type="primary">lgt</name>
    <name evidence="8" type="ORF">QFZ34_001765</name>
</gene>
<keyword evidence="3 7" id="KW-0808">Transferase</keyword>
<evidence type="ECO:0000256" key="2">
    <source>
        <dbReference type="ARBA" id="ARBA00022475"/>
    </source>
</evidence>
<dbReference type="Proteomes" id="UP001237780">
    <property type="component" value="Unassembled WGS sequence"/>
</dbReference>
<evidence type="ECO:0000256" key="4">
    <source>
        <dbReference type="ARBA" id="ARBA00022692"/>
    </source>
</evidence>
<keyword evidence="6 7" id="KW-0472">Membrane</keyword>
<name>A0ABU0S748_9HYPH</name>
<feature type="transmembrane region" description="Helical" evidence="7">
    <location>
        <begin position="193"/>
        <end position="211"/>
    </location>
</feature>
<sequence>MSELLVPTFAAIAFPEIDPVIFSIGPIAVHWYGLGYVVGILFAWWYAKKLISKPRLWANNTPPMKPIDLDDFVLWAALGVVLGGRIGYILFYDFAKYIANPLDIFKVWEGGMSFHGGMLGTTLAMVLFARSRKINISSMLDTVAAGVPVGLGLVRVANFINSELWGRETDVPWGMVFPTGGPVVRHPSQLYEAALEGIVLFAVLAVLIFYGRKLKSPRFISGTFVALYGLSRIFVEFFREPDAQLGYLFGGWLTMGMVLSIPMVIIGLAFILSARNPEVKTQR</sequence>
<dbReference type="GO" id="GO:0008961">
    <property type="term" value="F:phosphatidylglycerol-prolipoprotein diacylglyceryl transferase activity"/>
    <property type="evidence" value="ECO:0007669"/>
    <property type="project" value="UniProtKB-EC"/>
</dbReference>
<feature type="transmembrane region" description="Helical" evidence="7">
    <location>
        <begin position="247"/>
        <end position="274"/>
    </location>
</feature>
<accession>A0ABU0S748</accession>
<evidence type="ECO:0000256" key="5">
    <source>
        <dbReference type="ARBA" id="ARBA00022989"/>
    </source>
</evidence>
<keyword evidence="9" id="KW-1185">Reference proteome</keyword>
<comment type="subcellular location">
    <subcellularLocation>
        <location evidence="7">Cell membrane</location>
        <topology evidence="7">Multi-pass membrane protein</topology>
    </subcellularLocation>
</comment>
<keyword evidence="4 7" id="KW-0812">Transmembrane</keyword>
<dbReference type="Pfam" id="PF01790">
    <property type="entry name" value="LGT"/>
    <property type="match status" value="1"/>
</dbReference>
<evidence type="ECO:0000256" key="6">
    <source>
        <dbReference type="ARBA" id="ARBA00023136"/>
    </source>
</evidence>
<comment type="catalytic activity">
    <reaction evidence="7">
        <text>L-cysteinyl-[prolipoprotein] + a 1,2-diacyl-sn-glycero-3-phospho-(1'-sn-glycerol) = an S-1,2-diacyl-sn-glyceryl-L-cysteinyl-[prolipoprotein] + sn-glycerol 1-phosphate + H(+)</text>
        <dbReference type="Rhea" id="RHEA:56712"/>
        <dbReference type="Rhea" id="RHEA-COMP:14679"/>
        <dbReference type="Rhea" id="RHEA-COMP:14680"/>
        <dbReference type="ChEBI" id="CHEBI:15378"/>
        <dbReference type="ChEBI" id="CHEBI:29950"/>
        <dbReference type="ChEBI" id="CHEBI:57685"/>
        <dbReference type="ChEBI" id="CHEBI:64716"/>
        <dbReference type="ChEBI" id="CHEBI:140658"/>
        <dbReference type="EC" id="2.5.1.145"/>
    </reaction>
</comment>
<dbReference type="PANTHER" id="PTHR30589:SF0">
    <property type="entry name" value="PHOSPHATIDYLGLYCEROL--PROLIPOPROTEIN DIACYLGLYCERYL TRANSFERASE"/>
    <property type="match status" value="1"/>
</dbReference>
<evidence type="ECO:0000256" key="3">
    <source>
        <dbReference type="ARBA" id="ARBA00022679"/>
    </source>
</evidence>
<keyword evidence="2 7" id="KW-1003">Cell membrane</keyword>
<reference evidence="8 9" key="1">
    <citation type="submission" date="2023-07" db="EMBL/GenBank/DDBJ databases">
        <title>Comparative genomics of wheat-associated soil bacteria to identify genetic determinants of phenazine resistance.</title>
        <authorList>
            <person name="Mouncey N."/>
        </authorList>
    </citation>
    <scope>NUCLEOTIDE SEQUENCE [LARGE SCALE GENOMIC DNA]</scope>
    <source>
        <strain evidence="8 9">W4I11</strain>
    </source>
</reference>
<comment type="pathway">
    <text evidence="7">Protein modification; lipoprotein biosynthesis (diacylglyceryl transfer).</text>
</comment>
<evidence type="ECO:0000313" key="9">
    <source>
        <dbReference type="Proteomes" id="UP001237780"/>
    </source>
</evidence>
<keyword evidence="5 7" id="KW-1133">Transmembrane helix</keyword>
<proteinExistence type="inferred from homology"/>
<organism evidence="8 9">
    <name type="scientific">Phyllobacterium ifriqiyense</name>
    <dbReference type="NCBI Taxonomy" id="314238"/>
    <lineage>
        <taxon>Bacteria</taxon>
        <taxon>Pseudomonadati</taxon>
        <taxon>Pseudomonadota</taxon>
        <taxon>Alphaproteobacteria</taxon>
        <taxon>Hyphomicrobiales</taxon>
        <taxon>Phyllobacteriaceae</taxon>
        <taxon>Phyllobacterium</taxon>
    </lineage>
</organism>
<dbReference type="RefSeq" id="WP_307279546.1">
    <property type="nucleotide sequence ID" value="NZ_JAUSZT010000003.1"/>
</dbReference>
<feature type="transmembrane region" description="Helical" evidence="7">
    <location>
        <begin position="29"/>
        <end position="47"/>
    </location>
</feature>
<evidence type="ECO:0000313" key="8">
    <source>
        <dbReference type="EMBL" id="MDQ0996583.1"/>
    </source>
</evidence>
<dbReference type="EMBL" id="JAUSZT010000003">
    <property type="protein sequence ID" value="MDQ0996583.1"/>
    <property type="molecule type" value="Genomic_DNA"/>
</dbReference>
<dbReference type="HAMAP" id="MF_01147">
    <property type="entry name" value="Lgt"/>
    <property type="match status" value="1"/>
</dbReference>
<evidence type="ECO:0000256" key="7">
    <source>
        <dbReference type="HAMAP-Rule" id="MF_01147"/>
    </source>
</evidence>
<feature type="binding site" evidence="7">
    <location>
        <position position="155"/>
    </location>
    <ligand>
        <name>a 1,2-diacyl-sn-glycero-3-phospho-(1'-sn-glycerol)</name>
        <dbReference type="ChEBI" id="CHEBI:64716"/>
    </ligand>
</feature>
<comment type="function">
    <text evidence="7">Catalyzes the transfer of the diacylglyceryl group from phosphatidylglycerol to the sulfhydryl group of the N-terminal cysteine of a prolipoprotein, the first step in the formation of mature lipoproteins.</text>
</comment>
<comment type="caution">
    <text evidence="8">The sequence shown here is derived from an EMBL/GenBank/DDBJ whole genome shotgun (WGS) entry which is preliminary data.</text>
</comment>
<evidence type="ECO:0000256" key="1">
    <source>
        <dbReference type="ARBA" id="ARBA00007150"/>
    </source>
</evidence>
<protein>
    <recommendedName>
        <fullName evidence="7">Phosphatidylglycerol--prolipoprotein diacylglyceryl transferase</fullName>
        <ecNumber evidence="7">2.5.1.145</ecNumber>
    </recommendedName>
</protein>
<dbReference type="PANTHER" id="PTHR30589">
    <property type="entry name" value="PROLIPOPROTEIN DIACYLGLYCERYL TRANSFERASE"/>
    <property type="match status" value="1"/>
</dbReference>
<dbReference type="InterPro" id="IPR001640">
    <property type="entry name" value="Lgt"/>
</dbReference>
<feature type="transmembrane region" description="Helical" evidence="7">
    <location>
        <begin position="142"/>
        <end position="160"/>
    </location>
</feature>
<feature type="transmembrane region" description="Helical" evidence="7">
    <location>
        <begin position="72"/>
        <end position="92"/>
    </location>
</feature>
<dbReference type="NCBIfam" id="TIGR00544">
    <property type="entry name" value="lgt"/>
    <property type="match status" value="1"/>
</dbReference>
<feature type="transmembrane region" description="Helical" evidence="7">
    <location>
        <begin position="218"/>
        <end position="235"/>
    </location>
</feature>
<dbReference type="EC" id="2.5.1.145" evidence="7"/>
<feature type="transmembrane region" description="Helical" evidence="7">
    <location>
        <begin position="112"/>
        <end position="130"/>
    </location>
</feature>
<comment type="similarity">
    <text evidence="1 7">Belongs to the Lgt family.</text>
</comment>